<name>A0A378TUH7_NEIEL</name>
<evidence type="ECO:0000313" key="1">
    <source>
        <dbReference type="EMBL" id="STZ66557.1"/>
    </source>
</evidence>
<organism evidence="1 2">
    <name type="scientific">Neisseria elongata</name>
    <dbReference type="NCBI Taxonomy" id="495"/>
    <lineage>
        <taxon>Bacteria</taxon>
        <taxon>Pseudomonadati</taxon>
        <taxon>Pseudomonadota</taxon>
        <taxon>Betaproteobacteria</taxon>
        <taxon>Neisseriales</taxon>
        <taxon>Neisseriaceae</taxon>
        <taxon>Neisseria</taxon>
    </lineage>
</organism>
<accession>A0A378TUH7</accession>
<reference evidence="1 2" key="1">
    <citation type="submission" date="2018-06" db="EMBL/GenBank/DDBJ databases">
        <authorList>
            <consortium name="Pathogen Informatics"/>
            <person name="Doyle S."/>
        </authorList>
    </citation>
    <scope>NUCLEOTIDE SEQUENCE [LARGE SCALE GENOMIC DNA]</scope>
    <source>
        <strain evidence="1 2">NCTC10660</strain>
    </source>
</reference>
<protein>
    <submittedName>
        <fullName evidence="1">Uncharacterized protein</fullName>
    </submittedName>
</protein>
<dbReference type="EMBL" id="UGQW01000001">
    <property type="protein sequence ID" value="STZ66557.1"/>
    <property type="molecule type" value="Genomic_DNA"/>
</dbReference>
<gene>
    <name evidence="1" type="ORF">NCTC10660_00006</name>
</gene>
<evidence type="ECO:0000313" key="2">
    <source>
        <dbReference type="Proteomes" id="UP000254927"/>
    </source>
</evidence>
<dbReference type="AlphaFoldDB" id="A0A378TUH7"/>
<dbReference type="Proteomes" id="UP000254927">
    <property type="component" value="Unassembled WGS sequence"/>
</dbReference>
<proteinExistence type="predicted"/>
<sequence length="144" mass="16097">MSVGCLLPHAAYATPLQDDLIAIRTAMQAELASDRDYGEMNRQAKTFEERLAILCLQQAEAESIVRHLRQIKMHSKEGRTIRDKMAGSFEKISNIMTVGITVKPEDIPAFSTMAENMKTASRETLAVMREYAELAEKHGVANNK</sequence>